<evidence type="ECO:0000313" key="4">
    <source>
        <dbReference type="Proteomes" id="UP000054279"/>
    </source>
</evidence>
<evidence type="ECO:0000256" key="1">
    <source>
        <dbReference type="PIRSR" id="PIRSR613078-1"/>
    </source>
</evidence>
<reference evidence="3 4" key="1">
    <citation type="submission" date="2014-06" db="EMBL/GenBank/DDBJ databases">
        <title>Evolutionary Origins and Diversification of the Mycorrhizal Mutualists.</title>
        <authorList>
            <consortium name="DOE Joint Genome Institute"/>
            <consortium name="Mycorrhizal Genomics Consortium"/>
            <person name="Kohler A."/>
            <person name="Kuo A."/>
            <person name="Nagy L.G."/>
            <person name="Floudas D."/>
            <person name="Copeland A."/>
            <person name="Barry K.W."/>
            <person name="Cichocki N."/>
            <person name="Veneault-Fourrey C."/>
            <person name="LaButti K."/>
            <person name="Lindquist E.A."/>
            <person name="Lipzen A."/>
            <person name="Lundell T."/>
            <person name="Morin E."/>
            <person name="Murat C."/>
            <person name="Riley R."/>
            <person name="Ohm R."/>
            <person name="Sun H."/>
            <person name="Tunlid A."/>
            <person name="Henrissat B."/>
            <person name="Grigoriev I.V."/>
            <person name="Hibbett D.S."/>
            <person name="Martin F."/>
        </authorList>
    </citation>
    <scope>NUCLEOTIDE SEQUENCE [LARGE SCALE GENOMIC DNA]</scope>
    <source>
        <strain evidence="3 4">SS14</strain>
    </source>
</reference>
<evidence type="ECO:0000256" key="2">
    <source>
        <dbReference type="PIRSR" id="PIRSR613078-2"/>
    </source>
</evidence>
<organism evidence="3 4">
    <name type="scientific">Sphaerobolus stellatus (strain SS14)</name>
    <dbReference type="NCBI Taxonomy" id="990650"/>
    <lineage>
        <taxon>Eukaryota</taxon>
        <taxon>Fungi</taxon>
        <taxon>Dikarya</taxon>
        <taxon>Basidiomycota</taxon>
        <taxon>Agaricomycotina</taxon>
        <taxon>Agaricomycetes</taxon>
        <taxon>Phallomycetidae</taxon>
        <taxon>Geastrales</taxon>
        <taxon>Sphaerobolaceae</taxon>
        <taxon>Sphaerobolus</taxon>
    </lineage>
</organism>
<gene>
    <name evidence="3" type="ORF">M422DRAFT_29997</name>
</gene>
<dbReference type="GO" id="GO:0046390">
    <property type="term" value="P:ribose phosphate biosynthetic process"/>
    <property type="evidence" value="ECO:0007669"/>
    <property type="project" value="TreeGrafter"/>
</dbReference>
<dbReference type="SUPFAM" id="SSF53254">
    <property type="entry name" value="Phosphoglycerate mutase-like"/>
    <property type="match status" value="1"/>
</dbReference>
<dbReference type="PANTHER" id="PTHR48100">
    <property type="entry name" value="BROAD-SPECIFICITY PHOSPHATASE YOR283W-RELATED"/>
    <property type="match status" value="1"/>
</dbReference>
<dbReference type="PANTHER" id="PTHR48100:SF15">
    <property type="entry name" value="SEDOHEPTULOSE 1,7-BISPHOSPHATASE"/>
    <property type="match status" value="1"/>
</dbReference>
<dbReference type="AlphaFoldDB" id="A0A0C9VRU1"/>
<feature type="binding site" evidence="2">
    <location>
        <begin position="25"/>
        <end position="26"/>
    </location>
    <ligand>
        <name>substrate</name>
    </ligand>
</feature>
<dbReference type="CDD" id="cd07067">
    <property type="entry name" value="HP_PGM_like"/>
    <property type="match status" value="1"/>
</dbReference>
<dbReference type="HOGENOM" id="CLU_033323_13_0_1"/>
<feature type="active site" description="Tele-phosphohistidine intermediate" evidence="1">
    <location>
        <position position="13"/>
    </location>
</feature>
<sequence length="218" mass="24729">MNAPMPRLFVIRHGETEWSLNGKHTGRTDLPLTAHGEEIIRQHAKNITCASGFLDNRNIGFVFVSPRQRAHKTFHLLFEHCAACMPEHTVTEDVREWDYGEYEGITTDEIHKTLPEWDIFRDGCPGGESPEDITKRVDGIIKNIREIHRKYREEGVGKRDVLVVAHGHFTRVLIARWLEAPITLGAHFNVEAAGVAVLSYNHHSLAEPCLDGLNLFAH</sequence>
<dbReference type="InterPro" id="IPR050275">
    <property type="entry name" value="PGM_Phosphatase"/>
</dbReference>
<accession>A0A0C9VRU1</accession>
<dbReference type="InterPro" id="IPR029033">
    <property type="entry name" value="His_PPase_superfam"/>
</dbReference>
<evidence type="ECO:0008006" key="5">
    <source>
        <dbReference type="Google" id="ProtNLM"/>
    </source>
</evidence>
<dbReference type="Pfam" id="PF00300">
    <property type="entry name" value="His_Phos_1"/>
    <property type="match status" value="1"/>
</dbReference>
<proteinExistence type="predicted"/>
<dbReference type="InterPro" id="IPR013078">
    <property type="entry name" value="His_Pase_superF_clade-1"/>
</dbReference>
<dbReference type="SMART" id="SM00855">
    <property type="entry name" value="PGAM"/>
    <property type="match status" value="1"/>
</dbReference>
<protein>
    <recommendedName>
        <fullName evidence="5">Acid phosphatase</fullName>
    </recommendedName>
</protein>
<dbReference type="EMBL" id="KN837113">
    <property type="protein sequence ID" value="KIJ45147.1"/>
    <property type="molecule type" value="Genomic_DNA"/>
</dbReference>
<dbReference type="GO" id="GO:0050278">
    <property type="term" value="F:sedoheptulose-bisphosphatase activity"/>
    <property type="evidence" value="ECO:0007669"/>
    <property type="project" value="TreeGrafter"/>
</dbReference>
<feature type="active site" description="Proton donor/acceptor" evidence="1">
    <location>
        <position position="96"/>
    </location>
</feature>
<name>A0A0C9VRU1_SPHS4</name>
<dbReference type="Proteomes" id="UP000054279">
    <property type="component" value="Unassembled WGS sequence"/>
</dbReference>
<keyword evidence="4" id="KW-1185">Reference proteome</keyword>
<evidence type="ECO:0000313" key="3">
    <source>
        <dbReference type="EMBL" id="KIJ45147.1"/>
    </source>
</evidence>
<feature type="binding site" evidence="2">
    <location>
        <position position="69"/>
    </location>
    <ligand>
        <name>substrate</name>
    </ligand>
</feature>
<dbReference type="OrthoDB" id="4818801at2759"/>
<dbReference type="Gene3D" id="3.40.50.1240">
    <property type="entry name" value="Phosphoglycerate mutase-like"/>
    <property type="match status" value="1"/>
</dbReference>
<dbReference type="PIRSF" id="PIRSF000709">
    <property type="entry name" value="6PFK_2-Ptase"/>
    <property type="match status" value="1"/>
</dbReference>
<feature type="binding site" evidence="2">
    <location>
        <begin position="96"/>
        <end position="99"/>
    </location>
    <ligand>
        <name>substrate</name>
    </ligand>
</feature>